<evidence type="ECO:0000259" key="2">
    <source>
        <dbReference type="Pfam" id="PF00561"/>
    </source>
</evidence>
<dbReference type="EMBL" id="FNVB01000003">
    <property type="protein sequence ID" value="SEG44112.1"/>
    <property type="molecule type" value="Genomic_DNA"/>
</dbReference>
<dbReference type="PRINTS" id="PR00111">
    <property type="entry name" value="ABHYDROLASE"/>
</dbReference>
<protein>
    <submittedName>
        <fullName evidence="4">Pimeloyl-ACP methyl ester carboxylesterase</fullName>
    </submittedName>
    <submittedName>
        <fullName evidence="3">Serine aminopeptidase, S33</fullName>
    </submittedName>
</protein>
<dbReference type="PRINTS" id="PR00412">
    <property type="entry name" value="EPOXHYDRLASE"/>
</dbReference>
<dbReference type="AlphaFoldDB" id="A0A1H6A6W6"/>
<name>A0A1H6A6W6_9PSEU</name>
<dbReference type="Proteomes" id="UP000199690">
    <property type="component" value="Unassembled WGS sequence"/>
</dbReference>
<dbReference type="SMR" id="A0A1H6A6W6"/>
<evidence type="ECO:0000256" key="1">
    <source>
        <dbReference type="ARBA" id="ARBA00022559"/>
    </source>
</evidence>
<dbReference type="RefSeq" id="WP_093356628.1">
    <property type="nucleotide sequence ID" value="NZ_FNVB01000003.1"/>
</dbReference>
<dbReference type="EMBL" id="FOME01000012">
    <property type="protein sequence ID" value="SFE51139.1"/>
    <property type="molecule type" value="Genomic_DNA"/>
</dbReference>
<proteinExistence type="predicted"/>
<dbReference type="SUPFAM" id="SSF53474">
    <property type="entry name" value="alpha/beta-Hydrolases"/>
    <property type="match status" value="1"/>
</dbReference>
<dbReference type="GO" id="GO:0004601">
    <property type="term" value="F:peroxidase activity"/>
    <property type="evidence" value="ECO:0007669"/>
    <property type="project" value="UniProtKB-KW"/>
</dbReference>
<keyword evidence="1" id="KW-0575">Peroxidase</keyword>
<dbReference type="PANTHER" id="PTHR43433">
    <property type="entry name" value="HYDROLASE, ALPHA/BETA FOLD FAMILY PROTEIN"/>
    <property type="match status" value="1"/>
</dbReference>
<dbReference type="InterPro" id="IPR000639">
    <property type="entry name" value="Epox_hydrolase-like"/>
</dbReference>
<keyword evidence="1" id="KW-0560">Oxidoreductase</keyword>
<reference evidence="3" key="2">
    <citation type="submission" date="2016-10" db="EMBL/GenBank/DDBJ databases">
        <authorList>
            <person name="de Groot N.N."/>
        </authorList>
    </citation>
    <scope>NUCLEOTIDE SEQUENCE [LARGE SCALE GENOMIC DNA]</scope>
    <source>
        <strain evidence="3">ATCC 20501</strain>
    </source>
</reference>
<dbReference type="Pfam" id="PF00561">
    <property type="entry name" value="Abhydrolase_1"/>
    <property type="match status" value="1"/>
</dbReference>
<dbReference type="InterPro" id="IPR029058">
    <property type="entry name" value="AB_hydrolase_fold"/>
</dbReference>
<evidence type="ECO:0000313" key="3">
    <source>
        <dbReference type="EMBL" id="SEG44112.1"/>
    </source>
</evidence>
<reference evidence="5 6" key="1">
    <citation type="submission" date="2016-10" db="EMBL/GenBank/DDBJ databases">
        <authorList>
            <person name="Varghese N."/>
            <person name="Submissions S."/>
        </authorList>
    </citation>
    <scope>NUCLEOTIDE SEQUENCE [LARGE SCALE GENOMIC DNA]</scope>
    <source>
        <strain evidence="6">ATCC 20501</strain>
        <strain evidence="4 5">CGMCC 4.3529</strain>
    </source>
</reference>
<sequence length="288" mass="32063">MPGYENLSRLDLTYREDTPRIRTREGVELYYETRGEGTAIVLLNPLFLPAPSWRVFTEELEQQFRLIGFDLCNHGASSHVAEEPTWEEHATDVIGLLDALEVESAYLIGASTSTILARDLALRYPDRVRGVVLAGPVFGPQGMRRQRQVQKAWLRTLENHGITALYEHMYPEVFSAAMNEALGAPGFLGFREAFSALSTVEDLTNGMKRAMQDDNSPELLARVAAPTLVVIGDDDFLMGPTAAKELAEQFPKGRCEIMAKAGHVPYVDDAETFQALVRKFIDEVESNA</sequence>
<gene>
    <name evidence="3" type="ORF">SAMN02982929_02170</name>
    <name evidence="4" type="ORF">SAMN05216506_1124</name>
</gene>
<dbReference type="Gene3D" id="3.40.50.1820">
    <property type="entry name" value="alpha/beta hydrolase"/>
    <property type="match status" value="1"/>
</dbReference>
<keyword evidence="3" id="KW-0645">Protease</keyword>
<dbReference type="InterPro" id="IPR050471">
    <property type="entry name" value="AB_hydrolase"/>
</dbReference>
<dbReference type="Proteomes" id="UP000236729">
    <property type="component" value="Unassembled WGS sequence"/>
</dbReference>
<accession>A0A1I2B510</accession>
<evidence type="ECO:0000313" key="4">
    <source>
        <dbReference type="EMBL" id="SFE51139.1"/>
    </source>
</evidence>
<keyword evidence="5" id="KW-1185">Reference proteome</keyword>
<evidence type="ECO:0000313" key="5">
    <source>
        <dbReference type="Proteomes" id="UP000199690"/>
    </source>
</evidence>
<feature type="domain" description="AB hydrolase-1" evidence="2">
    <location>
        <begin position="51"/>
        <end position="269"/>
    </location>
</feature>
<dbReference type="PANTHER" id="PTHR43433:SF5">
    <property type="entry name" value="AB HYDROLASE-1 DOMAIN-CONTAINING PROTEIN"/>
    <property type="match status" value="1"/>
</dbReference>
<keyword evidence="3" id="KW-0031">Aminopeptidase</keyword>
<evidence type="ECO:0000313" key="6">
    <source>
        <dbReference type="Proteomes" id="UP000236729"/>
    </source>
</evidence>
<dbReference type="InterPro" id="IPR000073">
    <property type="entry name" value="AB_hydrolase_1"/>
</dbReference>
<organism evidence="3 6">
    <name type="scientific">Saccharopolyspora kobensis</name>
    <dbReference type="NCBI Taxonomy" id="146035"/>
    <lineage>
        <taxon>Bacteria</taxon>
        <taxon>Bacillati</taxon>
        <taxon>Actinomycetota</taxon>
        <taxon>Actinomycetes</taxon>
        <taxon>Pseudonocardiales</taxon>
        <taxon>Pseudonocardiaceae</taxon>
        <taxon>Saccharopolyspora</taxon>
    </lineage>
</organism>
<dbReference type="GO" id="GO:0004177">
    <property type="term" value="F:aminopeptidase activity"/>
    <property type="evidence" value="ECO:0007669"/>
    <property type="project" value="UniProtKB-KW"/>
</dbReference>
<accession>A0A1H6A6W6</accession>
<keyword evidence="3" id="KW-0378">Hydrolase</keyword>